<organism evidence="1">
    <name type="scientific">Lepeophtheirus salmonis</name>
    <name type="common">Salmon louse</name>
    <name type="synonym">Caligus salmonis</name>
    <dbReference type="NCBI Taxonomy" id="72036"/>
    <lineage>
        <taxon>Eukaryota</taxon>
        <taxon>Metazoa</taxon>
        <taxon>Ecdysozoa</taxon>
        <taxon>Arthropoda</taxon>
        <taxon>Crustacea</taxon>
        <taxon>Multicrustacea</taxon>
        <taxon>Hexanauplia</taxon>
        <taxon>Copepoda</taxon>
        <taxon>Siphonostomatoida</taxon>
        <taxon>Caligidae</taxon>
        <taxon>Lepeophtheirus</taxon>
    </lineage>
</organism>
<evidence type="ECO:0000313" key="1">
    <source>
        <dbReference type="EMBL" id="CDW32736.1"/>
    </source>
</evidence>
<name>A0A0K2U4U9_LEPSM</name>
<reference evidence="1" key="1">
    <citation type="submission" date="2014-05" db="EMBL/GenBank/DDBJ databases">
        <authorList>
            <person name="Chronopoulou M."/>
        </authorList>
    </citation>
    <scope>NUCLEOTIDE SEQUENCE</scope>
    <source>
        <tissue evidence="1">Whole organism</tissue>
    </source>
</reference>
<proteinExistence type="predicted"/>
<sequence>MASEYQGPKCLYRSKGEWSTKKRLIQRWIEETASFVEEAMSSGSQNDQRLAKSVPGMGRWANLEYAVRHRRRLVCPSLSS</sequence>
<dbReference type="AlphaFoldDB" id="A0A0K2U4U9"/>
<dbReference type="EMBL" id="HACA01015375">
    <property type="protein sequence ID" value="CDW32736.1"/>
    <property type="molecule type" value="Transcribed_RNA"/>
</dbReference>
<accession>A0A0K2U4U9</accession>
<protein>
    <submittedName>
        <fullName evidence="1">Uncharacterized protein</fullName>
    </submittedName>
</protein>